<feature type="binding site" evidence="5">
    <location>
        <position position="113"/>
    </location>
    <ligand>
        <name>substrate</name>
    </ligand>
</feature>
<dbReference type="InterPro" id="IPR011206">
    <property type="entry name" value="Citrate_lyase_beta/mcl1/mcl2"/>
</dbReference>
<evidence type="ECO:0000259" key="7">
    <source>
        <dbReference type="Pfam" id="PF03328"/>
    </source>
</evidence>
<dbReference type="AlphaFoldDB" id="A0A418WSP3"/>
<dbReference type="EMBL" id="QYUM01000002">
    <property type="protein sequence ID" value="RJF94278.1"/>
    <property type="molecule type" value="Genomic_DNA"/>
</dbReference>
<dbReference type="Pfam" id="PF03328">
    <property type="entry name" value="HpcH_HpaI"/>
    <property type="match status" value="1"/>
</dbReference>
<comment type="caution">
    <text evidence="8">The sequence shown here is derived from an EMBL/GenBank/DDBJ whole genome shotgun (WGS) entry which is preliminary data.</text>
</comment>
<dbReference type="PANTHER" id="PTHR32308">
    <property type="entry name" value="LYASE BETA SUBUNIT, PUTATIVE (AFU_ORTHOLOGUE AFUA_4G13030)-RELATED"/>
    <property type="match status" value="1"/>
</dbReference>
<evidence type="ECO:0000256" key="2">
    <source>
        <dbReference type="ARBA" id="ARBA00005568"/>
    </source>
</evidence>
<dbReference type="SUPFAM" id="SSF51621">
    <property type="entry name" value="Phosphoenolpyruvate/pyruvate domain"/>
    <property type="match status" value="1"/>
</dbReference>
<feature type="binding site" evidence="5">
    <location>
        <position position="57"/>
    </location>
    <ligand>
        <name>substrate</name>
    </ligand>
</feature>
<dbReference type="OrthoDB" id="9800547at2"/>
<dbReference type="InterPro" id="IPR040442">
    <property type="entry name" value="Pyrv_kinase-like_dom_sf"/>
</dbReference>
<keyword evidence="4 6" id="KW-0460">Magnesium</keyword>
<protein>
    <submittedName>
        <fullName evidence="8">CoA ester lyase</fullName>
    </submittedName>
</protein>
<reference evidence="8 9" key="1">
    <citation type="submission" date="2018-09" db="EMBL/GenBank/DDBJ databases">
        <authorList>
            <person name="Zhu H."/>
        </authorList>
    </citation>
    <scope>NUCLEOTIDE SEQUENCE [LARGE SCALE GENOMIC DNA]</scope>
    <source>
        <strain evidence="8 9">K2R01-6</strain>
    </source>
</reference>
<dbReference type="PANTHER" id="PTHR32308:SF0">
    <property type="entry name" value="HPCH_HPAI ALDOLASE_CITRATE LYASE DOMAIN-CONTAINING PROTEIN"/>
    <property type="match status" value="1"/>
</dbReference>
<feature type="domain" description="HpcH/HpaI aldolase/citrate lyase" evidence="7">
    <location>
        <begin position="1"/>
        <end position="205"/>
    </location>
</feature>
<evidence type="ECO:0000313" key="9">
    <source>
        <dbReference type="Proteomes" id="UP000286100"/>
    </source>
</evidence>
<feature type="binding site" evidence="6">
    <location>
        <position position="139"/>
    </location>
    <ligand>
        <name>Mg(2+)</name>
        <dbReference type="ChEBI" id="CHEBI:18420"/>
    </ligand>
</feature>
<keyword evidence="8" id="KW-0456">Lyase</keyword>
<dbReference type="GO" id="GO:0000287">
    <property type="term" value="F:magnesium ion binding"/>
    <property type="evidence" value="ECO:0007669"/>
    <property type="project" value="TreeGrafter"/>
</dbReference>
<gene>
    <name evidence="8" type="ORF">D3876_05935</name>
</gene>
<evidence type="ECO:0000256" key="4">
    <source>
        <dbReference type="ARBA" id="ARBA00022842"/>
    </source>
</evidence>
<feature type="binding site" evidence="6">
    <location>
        <position position="113"/>
    </location>
    <ligand>
        <name>Mg(2+)</name>
        <dbReference type="ChEBI" id="CHEBI:18420"/>
    </ligand>
</feature>
<dbReference type="GO" id="GO:0006107">
    <property type="term" value="P:oxaloacetate metabolic process"/>
    <property type="evidence" value="ECO:0007669"/>
    <property type="project" value="TreeGrafter"/>
</dbReference>
<dbReference type="InterPro" id="IPR015813">
    <property type="entry name" value="Pyrv/PenolPyrv_kinase-like_dom"/>
</dbReference>
<evidence type="ECO:0000256" key="1">
    <source>
        <dbReference type="ARBA" id="ARBA00001946"/>
    </source>
</evidence>
<dbReference type="GO" id="GO:0016829">
    <property type="term" value="F:lyase activity"/>
    <property type="evidence" value="ECO:0007669"/>
    <property type="project" value="UniProtKB-KW"/>
</dbReference>
<dbReference type="PIRSF" id="PIRSF015582">
    <property type="entry name" value="Cit_lyase_B"/>
    <property type="match status" value="1"/>
</dbReference>
<name>A0A418WSP3_9SPHN</name>
<evidence type="ECO:0000256" key="6">
    <source>
        <dbReference type="PIRSR" id="PIRSR015582-2"/>
    </source>
</evidence>
<dbReference type="Gene3D" id="3.20.20.60">
    <property type="entry name" value="Phosphoenolpyruvate-binding domains"/>
    <property type="match status" value="1"/>
</dbReference>
<keyword evidence="3 6" id="KW-0479">Metal-binding</keyword>
<comment type="similarity">
    <text evidence="2">Belongs to the HpcH/HpaI aldolase family.</text>
</comment>
<evidence type="ECO:0000256" key="5">
    <source>
        <dbReference type="PIRSR" id="PIRSR015582-1"/>
    </source>
</evidence>
<keyword evidence="9" id="KW-1185">Reference proteome</keyword>
<proteinExistence type="inferred from homology"/>
<evidence type="ECO:0000256" key="3">
    <source>
        <dbReference type="ARBA" id="ARBA00022723"/>
    </source>
</evidence>
<comment type="cofactor">
    <cofactor evidence="1">
        <name>Mg(2+)</name>
        <dbReference type="ChEBI" id="CHEBI:18420"/>
    </cofactor>
</comment>
<organism evidence="8 9">
    <name type="scientific">Sphingomonas cavernae</name>
    <dbReference type="NCBI Taxonomy" id="2320861"/>
    <lineage>
        <taxon>Bacteria</taxon>
        <taxon>Pseudomonadati</taxon>
        <taxon>Pseudomonadota</taxon>
        <taxon>Alphaproteobacteria</taxon>
        <taxon>Sphingomonadales</taxon>
        <taxon>Sphingomonadaceae</taxon>
        <taxon>Sphingomonas</taxon>
    </lineage>
</organism>
<accession>A0A418WSP3</accession>
<sequence>MLFVPGSKPERYGKALATSADMVCIDLEDSVPESGKADARTAAIAAIAEGDPRLILRINGMTTRAGLEDLLALADAAVLPALIFVPMVESAAQIAIIASVLGERTPGVVPLIETVKGLRAAHEIAGAPCVAAMMFGGGDFAAELGVALAWEPLRSARGAFVMACAGAGIPAIDVPFIALDDAEGLRSETEAAKALGFTGKAAIHPAQVDTINATFRPTAEQIAEAEEAQRVFDAAGGAAVRFNGRMLEAPIMRRYQRILAMRSKQDA</sequence>
<evidence type="ECO:0000313" key="8">
    <source>
        <dbReference type="EMBL" id="RJF94278.1"/>
    </source>
</evidence>
<dbReference type="InterPro" id="IPR005000">
    <property type="entry name" value="Aldolase/citrate-lyase_domain"/>
</dbReference>
<dbReference type="Proteomes" id="UP000286100">
    <property type="component" value="Unassembled WGS sequence"/>
</dbReference>